<feature type="region of interest" description="Disordered" evidence="1">
    <location>
        <begin position="1"/>
        <end position="24"/>
    </location>
</feature>
<dbReference type="RefSeq" id="WP_101829706.1">
    <property type="nucleotide sequence ID" value="NZ_FZMO01000005.1"/>
</dbReference>
<sequence length="230" mass="25297">MDVEAEDEQAPARDGAGRATLTPQQSGRLFAAVKTRQTAKGWAIGRRFSAASYYDLRDEKPVLLSTLPKTDERMRWVEGSAEAVALRGERPVGLEELVARLRRAVEIRCADRGWDPAKQIEPGVWAKLDDGLDELPTSPELVDLDDAVQWVRGSAEKLARNGVDPIPSEGGPTQVVIQLDAPPGTVTLEEWFLISGRVQATAPQMSPEERGKLAAVLQQMMDSWLESRGR</sequence>
<protein>
    <submittedName>
        <fullName evidence="2">Uncharacterized protein</fullName>
    </submittedName>
</protein>
<dbReference type="EMBL" id="FZMO01000005">
    <property type="protein sequence ID" value="SNQ45545.1"/>
    <property type="molecule type" value="Genomic_DNA"/>
</dbReference>
<dbReference type="Proteomes" id="UP000234331">
    <property type="component" value="Unassembled WGS sequence"/>
</dbReference>
<accession>A0A2I2KIR7</accession>
<organism evidence="2 3">
    <name type="scientific">Frankia canadensis</name>
    <dbReference type="NCBI Taxonomy" id="1836972"/>
    <lineage>
        <taxon>Bacteria</taxon>
        <taxon>Bacillati</taxon>
        <taxon>Actinomycetota</taxon>
        <taxon>Actinomycetes</taxon>
        <taxon>Frankiales</taxon>
        <taxon>Frankiaceae</taxon>
        <taxon>Frankia</taxon>
    </lineage>
</organism>
<name>A0A2I2KIR7_9ACTN</name>
<keyword evidence="3" id="KW-1185">Reference proteome</keyword>
<dbReference type="AlphaFoldDB" id="A0A2I2KIR7"/>
<evidence type="ECO:0000256" key="1">
    <source>
        <dbReference type="SAM" id="MobiDB-lite"/>
    </source>
</evidence>
<proteinExistence type="predicted"/>
<gene>
    <name evidence="2" type="ORF">FRACA_1020003</name>
</gene>
<dbReference type="OrthoDB" id="9760892at2"/>
<evidence type="ECO:0000313" key="3">
    <source>
        <dbReference type="Proteomes" id="UP000234331"/>
    </source>
</evidence>
<reference evidence="2 3" key="1">
    <citation type="submission" date="2017-06" db="EMBL/GenBank/DDBJ databases">
        <authorList>
            <person name="Kim H.J."/>
            <person name="Triplett B.A."/>
        </authorList>
    </citation>
    <scope>NUCLEOTIDE SEQUENCE [LARGE SCALE GENOMIC DNA]</scope>
    <source>
        <strain evidence="2">FRACA_ARgP5</strain>
    </source>
</reference>
<evidence type="ECO:0000313" key="2">
    <source>
        <dbReference type="EMBL" id="SNQ45545.1"/>
    </source>
</evidence>